<dbReference type="PANTHER" id="PTHR43261:SF6">
    <property type="entry name" value="ELONGATION FACTOR G-LIKE PROTEIN"/>
    <property type="match status" value="1"/>
</dbReference>
<evidence type="ECO:0000313" key="4">
    <source>
        <dbReference type="EMBL" id="KPL86012.1"/>
    </source>
</evidence>
<dbReference type="GO" id="GO:0032790">
    <property type="term" value="P:ribosome disassembly"/>
    <property type="evidence" value="ECO:0007669"/>
    <property type="project" value="TreeGrafter"/>
</dbReference>
<name>A0A0P6XSQ3_9CHLR</name>
<dbReference type="InterPro" id="IPR000795">
    <property type="entry name" value="T_Tr_GTP-bd_dom"/>
</dbReference>
<dbReference type="PATRIC" id="fig|70996.4.peg.3440"/>
<dbReference type="InterPro" id="IPR014721">
    <property type="entry name" value="Ribsml_uS5_D2-typ_fold_subgr"/>
</dbReference>
<dbReference type="InterPro" id="IPR047872">
    <property type="entry name" value="EFG_IV"/>
</dbReference>
<accession>A0A0P6XSQ3</accession>
<dbReference type="CDD" id="cd01434">
    <property type="entry name" value="EFG_mtEFG1_IV"/>
    <property type="match status" value="1"/>
</dbReference>
<dbReference type="CDD" id="cd03713">
    <property type="entry name" value="EFG_mtEFG_C"/>
    <property type="match status" value="1"/>
</dbReference>
<dbReference type="InterPro" id="IPR035649">
    <property type="entry name" value="EFG_V"/>
</dbReference>
<dbReference type="Pfam" id="PF22042">
    <property type="entry name" value="EF-G_D2"/>
    <property type="match status" value="1"/>
</dbReference>
<dbReference type="GO" id="GO:0003924">
    <property type="term" value="F:GTPase activity"/>
    <property type="evidence" value="ECO:0007669"/>
    <property type="project" value="InterPro"/>
</dbReference>
<dbReference type="CDD" id="cd04088">
    <property type="entry name" value="EFG_mtEFG_II"/>
    <property type="match status" value="1"/>
</dbReference>
<dbReference type="CDD" id="cd04170">
    <property type="entry name" value="EF-G_bact"/>
    <property type="match status" value="1"/>
</dbReference>
<dbReference type="NCBIfam" id="NF009381">
    <property type="entry name" value="PRK12740.1-5"/>
    <property type="match status" value="1"/>
</dbReference>
<dbReference type="InterPro" id="IPR005225">
    <property type="entry name" value="Small_GTP-bd"/>
</dbReference>
<dbReference type="OrthoDB" id="9804431at2"/>
<comment type="caution">
    <text evidence="4">The sequence shown here is derived from an EMBL/GenBank/DDBJ whole genome shotgun (WGS) entry which is preliminary data.</text>
</comment>
<keyword evidence="1" id="KW-0547">Nucleotide-binding</keyword>
<sequence length="703" mass="77031">MKEYGPDRIHTIGLFGHGGAGKTTLAEALLFASKALPRMGRVEDGSTVSDYDPDEVKRHASINLSVIPIEWNGNKFNFIDVPGYADFRGEAAAALRVIDGMVLVLDAAGGVEVGAELLWQMAREANIPRVVFINKLDRENANFQRTVEQAKGLLSEAITPMHMPIGSGANFKGIVSLRKRKAWLHHNGKDGAYEIAEIPAEIRPAALQMADGLIEKIAMTNDHLIEEYLEGGAEALSDEELRQGFQAAINAHTIMPLFIGSATTLSGIPQLLDGILDAIPSAAKRLTTAHDLRNDDDYFLEGKADEPLSALVFKTHVDQYVGRLSCFRVFSGELHSNSVVRNARTGRDERIGQLFQLRGKEQTPVSVVRAGDLGAVAKLADTLSGDTLYGPENPLRLRGISYPEAAFTAKVTPHSKNDLDKLGNALHRIIEEDPILQLGRDIQTGETLLSGLSESHLNFVAERVKRKFDVHFDLAIPSVPYRERISSTASSTYRHKKQTGGAGQFAEISLRLEPLPADPDRADPLEFASEIVGGVVSRSFWPAIEKGIRESMALGVLSGHPVIDVKAVIYDGKEHPVDSKEIAFKTAGKFAFREAARKANPVIIEPIYVLNINVPDEYVGDILSDLNGNKRGRVQGMEQIGHSRTLITAHVPLAECQRYSTDLRSITQGRGDFVMRLDHYDDVPHSVAQTIIANAKQHHDDDE</sequence>
<organism evidence="4 5">
    <name type="scientific">Herpetosiphon geysericola</name>
    <dbReference type="NCBI Taxonomy" id="70996"/>
    <lineage>
        <taxon>Bacteria</taxon>
        <taxon>Bacillati</taxon>
        <taxon>Chloroflexota</taxon>
        <taxon>Chloroflexia</taxon>
        <taxon>Herpetosiphonales</taxon>
        <taxon>Herpetosiphonaceae</taxon>
        <taxon>Herpetosiphon</taxon>
    </lineage>
</organism>
<gene>
    <name evidence="4" type="primary">fusA</name>
    <name evidence="4" type="ORF">SE18_14060</name>
</gene>
<evidence type="ECO:0000256" key="2">
    <source>
        <dbReference type="ARBA" id="ARBA00023134"/>
    </source>
</evidence>
<dbReference type="AlphaFoldDB" id="A0A0P6XSQ3"/>
<dbReference type="NCBIfam" id="TIGR00231">
    <property type="entry name" value="small_GTP"/>
    <property type="match status" value="1"/>
</dbReference>
<dbReference type="InterPro" id="IPR041095">
    <property type="entry name" value="EFG_II"/>
</dbReference>
<dbReference type="InterPro" id="IPR053905">
    <property type="entry name" value="EF-G-like_DII"/>
</dbReference>
<dbReference type="Proteomes" id="UP000050277">
    <property type="component" value="Unassembled WGS sequence"/>
</dbReference>
<dbReference type="PANTHER" id="PTHR43261">
    <property type="entry name" value="TRANSLATION ELONGATION FACTOR G-RELATED"/>
    <property type="match status" value="1"/>
</dbReference>
<evidence type="ECO:0000259" key="3">
    <source>
        <dbReference type="PROSITE" id="PS51722"/>
    </source>
</evidence>
<dbReference type="SUPFAM" id="SSF52540">
    <property type="entry name" value="P-loop containing nucleoside triphosphate hydrolases"/>
    <property type="match status" value="1"/>
</dbReference>
<dbReference type="GO" id="GO:0003746">
    <property type="term" value="F:translation elongation factor activity"/>
    <property type="evidence" value="ECO:0007669"/>
    <property type="project" value="UniProtKB-KW"/>
</dbReference>
<dbReference type="GO" id="GO:0005525">
    <property type="term" value="F:GTP binding"/>
    <property type="evidence" value="ECO:0007669"/>
    <property type="project" value="UniProtKB-KW"/>
</dbReference>
<dbReference type="Gene3D" id="3.40.50.300">
    <property type="entry name" value="P-loop containing nucleotide triphosphate hydrolases"/>
    <property type="match status" value="1"/>
</dbReference>
<dbReference type="FunFam" id="3.30.70.240:FF:000001">
    <property type="entry name" value="Elongation factor G"/>
    <property type="match status" value="1"/>
</dbReference>
<dbReference type="STRING" id="70996.SE18_14060"/>
<dbReference type="InterPro" id="IPR009000">
    <property type="entry name" value="Transl_B-barrel_sf"/>
</dbReference>
<evidence type="ECO:0000313" key="5">
    <source>
        <dbReference type="Proteomes" id="UP000050277"/>
    </source>
</evidence>
<dbReference type="Gene3D" id="3.30.70.240">
    <property type="match status" value="1"/>
</dbReference>
<keyword evidence="4" id="KW-0251">Elongation factor</keyword>
<proteinExistence type="predicted"/>
<evidence type="ECO:0000256" key="1">
    <source>
        <dbReference type="ARBA" id="ARBA00022741"/>
    </source>
</evidence>
<dbReference type="Pfam" id="PF14492">
    <property type="entry name" value="EFG_III"/>
    <property type="match status" value="1"/>
</dbReference>
<dbReference type="PROSITE" id="PS51722">
    <property type="entry name" value="G_TR_2"/>
    <property type="match status" value="1"/>
</dbReference>
<dbReference type="EMBL" id="LGKP01000022">
    <property type="protein sequence ID" value="KPL86012.1"/>
    <property type="molecule type" value="Genomic_DNA"/>
</dbReference>
<dbReference type="InterPro" id="IPR035647">
    <property type="entry name" value="EFG_III/V"/>
</dbReference>
<dbReference type="Pfam" id="PF03764">
    <property type="entry name" value="EFG_IV"/>
    <property type="match status" value="1"/>
</dbReference>
<dbReference type="SUPFAM" id="SSF54980">
    <property type="entry name" value="EF-G C-terminal domain-like"/>
    <property type="match status" value="2"/>
</dbReference>
<dbReference type="FunFam" id="3.30.230.10:FF:000003">
    <property type="entry name" value="Elongation factor G"/>
    <property type="match status" value="1"/>
</dbReference>
<dbReference type="Pfam" id="PF00009">
    <property type="entry name" value="GTP_EFTU"/>
    <property type="match status" value="1"/>
</dbReference>
<dbReference type="Pfam" id="PF00679">
    <property type="entry name" value="EFG_C"/>
    <property type="match status" value="1"/>
</dbReference>
<dbReference type="Gene3D" id="2.40.30.10">
    <property type="entry name" value="Translation factors"/>
    <property type="match status" value="1"/>
</dbReference>
<dbReference type="InterPro" id="IPR027417">
    <property type="entry name" value="P-loop_NTPase"/>
</dbReference>
<dbReference type="InterPro" id="IPR000640">
    <property type="entry name" value="EFG_V-like"/>
</dbReference>
<dbReference type="InterPro" id="IPR020568">
    <property type="entry name" value="Ribosomal_Su5_D2-typ_SF"/>
</dbReference>
<keyword evidence="2" id="KW-0342">GTP-binding</keyword>
<feature type="domain" description="Tr-type G" evidence="3">
    <location>
        <begin position="7"/>
        <end position="283"/>
    </location>
</feature>
<dbReference type="InterPro" id="IPR005517">
    <property type="entry name" value="Transl_elong_EFG/EF2_IV"/>
</dbReference>
<dbReference type="SUPFAM" id="SSF50447">
    <property type="entry name" value="Translation proteins"/>
    <property type="match status" value="1"/>
</dbReference>
<keyword evidence="5" id="KW-1185">Reference proteome</keyword>
<dbReference type="Gene3D" id="3.30.230.10">
    <property type="match status" value="1"/>
</dbReference>
<dbReference type="SUPFAM" id="SSF54211">
    <property type="entry name" value="Ribosomal protein S5 domain 2-like"/>
    <property type="match status" value="1"/>
</dbReference>
<dbReference type="PRINTS" id="PR00315">
    <property type="entry name" value="ELONGATNFCT"/>
</dbReference>
<dbReference type="RefSeq" id="WP_054535093.1">
    <property type="nucleotide sequence ID" value="NZ_LGKP01000022.1"/>
</dbReference>
<dbReference type="SMART" id="SM00889">
    <property type="entry name" value="EFG_IV"/>
    <property type="match status" value="1"/>
</dbReference>
<reference evidence="4 5" key="1">
    <citation type="submission" date="2015-07" db="EMBL/GenBank/DDBJ databases">
        <title>Whole genome sequence of Herpetosiphon geysericola DSM 7119.</title>
        <authorList>
            <person name="Hemp J."/>
            <person name="Ward L.M."/>
            <person name="Pace L.A."/>
            <person name="Fischer W.W."/>
        </authorList>
    </citation>
    <scope>NUCLEOTIDE SEQUENCE [LARGE SCALE GENOMIC DNA]</scope>
    <source>
        <strain evidence="4 5">DSM 7119</strain>
    </source>
</reference>
<protein>
    <submittedName>
        <fullName evidence="4">Elongation factor G</fullName>
    </submittedName>
</protein>
<dbReference type="Gene3D" id="3.30.70.870">
    <property type="entry name" value="Elongation Factor G (Translational Gtpase), domain 3"/>
    <property type="match status" value="1"/>
</dbReference>
<keyword evidence="4" id="KW-0648">Protein biosynthesis</keyword>
<dbReference type="SMART" id="SM00838">
    <property type="entry name" value="EFG_C"/>
    <property type="match status" value="1"/>
</dbReference>